<feature type="transmembrane region" description="Helical" evidence="9">
    <location>
        <begin position="85"/>
        <end position="104"/>
    </location>
</feature>
<name>A0A1G2NBY0_9BACT</name>
<evidence type="ECO:0000313" key="11">
    <source>
        <dbReference type="Proteomes" id="UP000176221"/>
    </source>
</evidence>
<evidence type="ECO:0000256" key="5">
    <source>
        <dbReference type="ARBA" id="ARBA00022989"/>
    </source>
</evidence>
<dbReference type="InterPro" id="IPR037673">
    <property type="entry name" value="MSC/AndL"/>
</dbReference>
<evidence type="ECO:0000256" key="9">
    <source>
        <dbReference type="HAMAP-Rule" id="MF_00115"/>
    </source>
</evidence>
<dbReference type="PANTHER" id="PTHR30266:SF2">
    <property type="entry name" value="LARGE-CONDUCTANCE MECHANOSENSITIVE CHANNEL"/>
    <property type="match status" value="1"/>
</dbReference>
<dbReference type="PANTHER" id="PTHR30266">
    <property type="entry name" value="MECHANOSENSITIVE CHANNEL MSCL"/>
    <property type="match status" value="1"/>
</dbReference>
<dbReference type="InterPro" id="IPR036019">
    <property type="entry name" value="MscL_channel"/>
</dbReference>
<comment type="function">
    <text evidence="9">Channel that opens in response to stretch forces in the membrane lipid bilayer. May participate in the regulation of osmotic pressure changes within the cell.</text>
</comment>
<keyword evidence="8 9" id="KW-0407">Ion channel</keyword>
<evidence type="ECO:0000256" key="6">
    <source>
        <dbReference type="ARBA" id="ARBA00023065"/>
    </source>
</evidence>
<reference evidence="10 11" key="1">
    <citation type="journal article" date="2016" name="Nat. Commun.">
        <title>Thousands of microbial genomes shed light on interconnected biogeochemical processes in an aquifer system.</title>
        <authorList>
            <person name="Anantharaman K."/>
            <person name="Brown C.T."/>
            <person name="Hug L.A."/>
            <person name="Sharon I."/>
            <person name="Castelle C.J."/>
            <person name="Probst A.J."/>
            <person name="Thomas B.C."/>
            <person name="Singh A."/>
            <person name="Wilkins M.J."/>
            <person name="Karaoz U."/>
            <person name="Brodie E.L."/>
            <person name="Williams K.H."/>
            <person name="Hubbard S.S."/>
            <person name="Banfield J.F."/>
        </authorList>
    </citation>
    <scope>NUCLEOTIDE SEQUENCE [LARGE SCALE GENOMIC DNA]</scope>
</reference>
<dbReference type="PRINTS" id="PR01264">
    <property type="entry name" value="MECHCHANNEL"/>
</dbReference>
<evidence type="ECO:0000256" key="8">
    <source>
        <dbReference type="ARBA" id="ARBA00023303"/>
    </source>
</evidence>
<proteinExistence type="inferred from homology"/>
<comment type="subunit">
    <text evidence="9">Homopentamer.</text>
</comment>
<dbReference type="HAMAP" id="MF_00115">
    <property type="entry name" value="MscL"/>
    <property type="match status" value="1"/>
</dbReference>
<dbReference type="Gene3D" id="1.10.1200.120">
    <property type="entry name" value="Large-conductance mechanosensitive channel, MscL, domain 1"/>
    <property type="match status" value="1"/>
</dbReference>
<dbReference type="GO" id="GO:0008381">
    <property type="term" value="F:mechanosensitive monoatomic ion channel activity"/>
    <property type="evidence" value="ECO:0007669"/>
    <property type="project" value="UniProtKB-UniRule"/>
</dbReference>
<feature type="transmembrane region" description="Helical" evidence="9">
    <location>
        <begin position="12"/>
        <end position="34"/>
    </location>
</feature>
<dbReference type="Proteomes" id="UP000176221">
    <property type="component" value="Unassembled WGS sequence"/>
</dbReference>
<organism evidence="10 11">
    <name type="scientific">Candidatus Taylorbacteria bacterium RIFCSPLOWO2_01_FULL_45_15b</name>
    <dbReference type="NCBI Taxonomy" id="1802319"/>
    <lineage>
        <taxon>Bacteria</taxon>
        <taxon>Candidatus Tayloriibacteriota</taxon>
    </lineage>
</organism>
<keyword evidence="7 9" id="KW-0472">Membrane</keyword>
<sequence>MKNFISEFKEFAVKGSVIDLAIGIIIGTAFNRIVTSLVNDVLTPPLGLLLNKVDFTNLYWNLGAGTYETLAEAQKAGAPTLNYGIFINSIISFALTAFAVFILVRYINRMKRRNEAIPGPTRKKCLYCDTEISLVAKRCPNCTSEL</sequence>
<keyword evidence="6 9" id="KW-0406">Ion transport</keyword>
<dbReference type="STRING" id="1802319.A2928_01575"/>
<dbReference type="EMBL" id="MHRX01000032">
    <property type="protein sequence ID" value="OHA33553.1"/>
    <property type="molecule type" value="Genomic_DNA"/>
</dbReference>
<dbReference type="SUPFAM" id="SSF81330">
    <property type="entry name" value="Gated mechanosensitive channel"/>
    <property type="match status" value="1"/>
</dbReference>
<comment type="similarity">
    <text evidence="9">Belongs to the MscL family.</text>
</comment>
<evidence type="ECO:0000256" key="3">
    <source>
        <dbReference type="ARBA" id="ARBA00022475"/>
    </source>
</evidence>
<dbReference type="AlphaFoldDB" id="A0A1G2NBY0"/>
<protein>
    <recommendedName>
        <fullName evidence="9">Large-conductance mechanosensitive channel</fullName>
    </recommendedName>
</protein>
<comment type="caution">
    <text evidence="10">The sequence shown here is derived from an EMBL/GenBank/DDBJ whole genome shotgun (WGS) entry which is preliminary data.</text>
</comment>
<keyword evidence="3 9" id="KW-1003">Cell membrane</keyword>
<evidence type="ECO:0000313" key="10">
    <source>
        <dbReference type="EMBL" id="OHA33553.1"/>
    </source>
</evidence>
<evidence type="ECO:0000256" key="7">
    <source>
        <dbReference type="ARBA" id="ARBA00023136"/>
    </source>
</evidence>
<keyword evidence="2 9" id="KW-0813">Transport</keyword>
<evidence type="ECO:0000256" key="2">
    <source>
        <dbReference type="ARBA" id="ARBA00022448"/>
    </source>
</evidence>
<dbReference type="InterPro" id="IPR001185">
    <property type="entry name" value="MS_channel"/>
</dbReference>
<comment type="subcellular location">
    <subcellularLocation>
        <location evidence="9">Cell membrane</location>
        <topology evidence="9">Multi-pass membrane protein</topology>
    </subcellularLocation>
    <subcellularLocation>
        <location evidence="1">Membrane</location>
        <topology evidence="1">Multi-pass membrane protein</topology>
    </subcellularLocation>
</comment>
<gene>
    <name evidence="9" type="primary">mscL</name>
    <name evidence="10" type="ORF">A2928_01575</name>
</gene>
<evidence type="ECO:0000256" key="1">
    <source>
        <dbReference type="ARBA" id="ARBA00004141"/>
    </source>
</evidence>
<dbReference type="Pfam" id="PF01741">
    <property type="entry name" value="MscL"/>
    <property type="match status" value="1"/>
</dbReference>
<dbReference type="GO" id="GO:0005886">
    <property type="term" value="C:plasma membrane"/>
    <property type="evidence" value="ECO:0007669"/>
    <property type="project" value="UniProtKB-SubCell"/>
</dbReference>
<keyword evidence="5 9" id="KW-1133">Transmembrane helix</keyword>
<dbReference type="NCBIfam" id="TIGR00220">
    <property type="entry name" value="mscL"/>
    <property type="match status" value="1"/>
</dbReference>
<evidence type="ECO:0000256" key="4">
    <source>
        <dbReference type="ARBA" id="ARBA00022692"/>
    </source>
</evidence>
<keyword evidence="4 9" id="KW-0812">Transmembrane</keyword>
<accession>A0A1G2NBY0</accession>